<dbReference type="CDD" id="cd17361">
    <property type="entry name" value="MFS_STP"/>
    <property type="match status" value="1"/>
</dbReference>
<dbReference type="PANTHER" id="PTHR23500">
    <property type="entry name" value="SOLUTE CARRIER FAMILY 2, FACILITATED GLUCOSE TRANSPORTER"/>
    <property type="match status" value="1"/>
</dbReference>
<dbReference type="AlphaFoldDB" id="A0A9D4V762"/>
<feature type="transmembrane region" description="Helical" evidence="10">
    <location>
        <begin position="356"/>
        <end position="376"/>
    </location>
</feature>
<feature type="transmembrane region" description="Helical" evidence="10">
    <location>
        <begin position="82"/>
        <end position="105"/>
    </location>
</feature>
<dbReference type="Proteomes" id="UP000886520">
    <property type="component" value="Chromosome 4"/>
</dbReference>
<feature type="domain" description="Major facilitator superfamily (MFS) profile" evidence="11">
    <location>
        <begin position="28"/>
        <end position="483"/>
    </location>
</feature>
<dbReference type="InterPro" id="IPR005829">
    <property type="entry name" value="Sugar_transporter_CS"/>
</dbReference>
<evidence type="ECO:0000313" key="12">
    <source>
        <dbReference type="EMBL" id="KAI5081076.1"/>
    </source>
</evidence>
<proteinExistence type="inferred from homology"/>
<dbReference type="PROSITE" id="PS50850">
    <property type="entry name" value="MFS"/>
    <property type="match status" value="1"/>
</dbReference>
<comment type="caution">
    <text evidence="12">The sequence shown here is derived from an EMBL/GenBank/DDBJ whole genome shotgun (WGS) entry which is preliminary data.</text>
</comment>
<evidence type="ECO:0000256" key="6">
    <source>
        <dbReference type="ARBA" id="ARBA00022847"/>
    </source>
</evidence>
<feature type="transmembrane region" description="Helical" evidence="10">
    <location>
        <begin position="429"/>
        <end position="450"/>
    </location>
</feature>
<keyword evidence="4" id="KW-0762">Sugar transport</keyword>
<evidence type="ECO:0000256" key="8">
    <source>
        <dbReference type="ARBA" id="ARBA00023136"/>
    </source>
</evidence>
<dbReference type="GO" id="GO:0015145">
    <property type="term" value="F:monosaccharide transmembrane transporter activity"/>
    <property type="evidence" value="ECO:0007669"/>
    <property type="project" value="InterPro"/>
</dbReference>
<evidence type="ECO:0000256" key="10">
    <source>
        <dbReference type="SAM" id="Phobius"/>
    </source>
</evidence>
<dbReference type="GO" id="GO:0015293">
    <property type="term" value="F:symporter activity"/>
    <property type="evidence" value="ECO:0007669"/>
    <property type="project" value="UniProtKB-KW"/>
</dbReference>
<dbReference type="InterPro" id="IPR036259">
    <property type="entry name" value="MFS_trans_sf"/>
</dbReference>
<dbReference type="PROSITE" id="PS00216">
    <property type="entry name" value="SUGAR_TRANSPORT_1"/>
    <property type="match status" value="1"/>
</dbReference>
<dbReference type="EMBL" id="JABFUD020000004">
    <property type="protein sequence ID" value="KAI5081076.1"/>
    <property type="molecule type" value="Genomic_DNA"/>
</dbReference>
<feature type="transmembrane region" description="Helical" evidence="10">
    <location>
        <begin position="137"/>
        <end position="159"/>
    </location>
</feature>
<feature type="transmembrane region" description="Helical" evidence="10">
    <location>
        <begin position="396"/>
        <end position="417"/>
    </location>
</feature>
<organism evidence="12 13">
    <name type="scientific">Adiantum capillus-veneris</name>
    <name type="common">Maidenhair fern</name>
    <dbReference type="NCBI Taxonomy" id="13818"/>
    <lineage>
        <taxon>Eukaryota</taxon>
        <taxon>Viridiplantae</taxon>
        <taxon>Streptophyta</taxon>
        <taxon>Embryophyta</taxon>
        <taxon>Tracheophyta</taxon>
        <taxon>Polypodiopsida</taxon>
        <taxon>Polypodiidae</taxon>
        <taxon>Polypodiales</taxon>
        <taxon>Pteridineae</taxon>
        <taxon>Pteridaceae</taxon>
        <taxon>Vittarioideae</taxon>
        <taxon>Adiantum</taxon>
    </lineage>
</organism>
<dbReference type="InterPro" id="IPR005828">
    <property type="entry name" value="MFS_sugar_transport-like"/>
</dbReference>
<feature type="transmembrane region" description="Helical" evidence="10">
    <location>
        <begin position="199"/>
        <end position="223"/>
    </location>
</feature>
<evidence type="ECO:0000256" key="9">
    <source>
        <dbReference type="RuleBase" id="RU003346"/>
    </source>
</evidence>
<accession>A0A9D4V762</accession>
<evidence type="ECO:0000256" key="3">
    <source>
        <dbReference type="ARBA" id="ARBA00022448"/>
    </source>
</evidence>
<protein>
    <recommendedName>
        <fullName evidence="11">Major facilitator superfamily (MFS) profile domain-containing protein</fullName>
    </recommendedName>
</protein>
<dbReference type="Gene3D" id="1.20.1250.20">
    <property type="entry name" value="MFS general substrate transporter like domains"/>
    <property type="match status" value="1"/>
</dbReference>
<dbReference type="NCBIfam" id="TIGR00879">
    <property type="entry name" value="SP"/>
    <property type="match status" value="1"/>
</dbReference>
<dbReference type="OrthoDB" id="1867529at2759"/>
<dbReference type="InterPro" id="IPR044778">
    <property type="entry name" value="MFS_STP/MST-like_plant"/>
</dbReference>
<dbReference type="FunFam" id="1.20.1250.20:FF:000002">
    <property type="entry name" value="Sugar transport protein 13"/>
    <property type="match status" value="1"/>
</dbReference>
<feature type="transmembrane region" description="Helical" evidence="10">
    <location>
        <begin position="112"/>
        <end position="131"/>
    </location>
</feature>
<comment type="similarity">
    <text evidence="2 9">Belongs to the major facilitator superfamily. Sugar transporter (TC 2.A.1.1) family.</text>
</comment>
<gene>
    <name evidence="12" type="ORF">GOP47_0004259</name>
</gene>
<keyword evidence="13" id="KW-1185">Reference proteome</keyword>
<evidence type="ECO:0000256" key="4">
    <source>
        <dbReference type="ARBA" id="ARBA00022597"/>
    </source>
</evidence>
<reference evidence="12" key="1">
    <citation type="submission" date="2021-01" db="EMBL/GenBank/DDBJ databases">
        <title>Adiantum capillus-veneris genome.</title>
        <authorList>
            <person name="Fang Y."/>
            <person name="Liao Q."/>
        </authorList>
    </citation>
    <scope>NUCLEOTIDE SEQUENCE</scope>
    <source>
        <strain evidence="12">H3</strain>
        <tissue evidence="12">Leaf</tissue>
    </source>
</reference>
<dbReference type="InterPro" id="IPR003663">
    <property type="entry name" value="Sugar/inositol_transpt"/>
</dbReference>
<feature type="transmembrane region" description="Helical" evidence="10">
    <location>
        <begin position="327"/>
        <end position="349"/>
    </location>
</feature>
<comment type="subcellular location">
    <subcellularLocation>
        <location evidence="1">Membrane</location>
        <topology evidence="1">Multi-pass membrane protein</topology>
    </subcellularLocation>
</comment>
<name>A0A9D4V762_ADICA</name>
<evidence type="ECO:0000256" key="5">
    <source>
        <dbReference type="ARBA" id="ARBA00022692"/>
    </source>
</evidence>
<keyword evidence="7 10" id="KW-1133">Transmembrane helix</keyword>
<dbReference type="PANTHER" id="PTHR23500:SF357">
    <property type="entry name" value="IP12678P"/>
    <property type="match status" value="1"/>
</dbReference>
<dbReference type="GO" id="GO:0016020">
    <property type="term" value="C:membrane"/>
    <property type="evidence" value="ECO:0007669"/>
    <property type="project" value="UniProtKB-SubCell"/>
</dbReference>
<dbReference type="Pfam" id="PF00083">
    <property type="entry name" value="Sugar_tr"/>
    <property type="match status" value="1"/>
</dbReference>
<keyword evidence="8 10" id="KW-0472">Membrane</keyword>
<evidence type="ECO:0000256" key="7">
    <source>
        <dbReference type="ARBA" id="ARBA00022989"/>
    </source>
</evidence>
<sequence>MAVGSVVVEANKAAPPPPAQITAYVVFTCIMASSGGLMYGYDLVIAGGISIMDDFLLKFYPSVYMHKKNAQEDNYCRYNNQVFQLFSSSLYLAALISTFFASVVSKKLGRRVTLLGAAMFFIIGTVIGTAAENLAMIVTGRALLGCGIGFANQAVPVYLSEIAPPRIRGGLNILFGVYVTIGVVSGSIVNYFAAKVHPWRWRLSLGIAEIPALLLTLFTLVIVETPSSLIERGKHEQARDVLCRIRGTTEVSAELDELIEICRRPVVQGSRGHSWESFREFFCERRHRGAMVVACMLPFFQQVSGNDAILFYGIFLFKLAGFGDQASLYSAIIVGGCGLLSCLLTMLFIDRLGRRPFLLIGSALMASVLVILGSIFAATLRGDVRKFPLAQSVTEVVMVCIFVIGFGVSIGPLAWLIPGEILPQDVRSAGQSIAVFVNMLFKFIIAQTFLSMLCAFKFGIFFFFAGWSFVIATFTILFLPETKQVPLHKMETLWQDHWFWKQIVGPPSPVPPNSPML</sequence>
<keyword evidence="3 9" id="KW-0813">Transport</keyword>
<keyword evidence="5 10" id="KW-0812">Transmembrane</keyword>
<dbReference type="SUPFAM" id="SSF103473">
    <property type="entry name" value="MFS general substrate transporter"/>
    <property type="match status" value="1"/>
</dbReference>
<feature type="transmembrane region" description="Helical" evidence="10">
    <location>
        <begin position="456"/>
        <end position="479"/>
    </location>
</feature>
<dbReference type="InterPro" id="IPR045262">
    <property type="entry name" value="STP/PLT_plant"/>
</dbReference>
<evidence type="ECO:0000313" key="13">
    <source>
        <dbReference type="Proteomes" id="UP000886520"/>
    </source>
</evidence>
<dbReference type="PRINTS" id="PR00171">
    <property type="entry name" value="SUGRTRNSPORT"/>
</dbReference>
<evidence type="ECO:0000256" key="1">
    <source>
        <dbReference type="ARBA" id="ARBA00004141"/>
    </source>
</evidence>
<feature type="transmembrane region" description="Helical" evidence="10">
    <location>
        <begin position="171"/>
        <end position="193"/>
    </location>
</feature>
<evidence type="ECO:0000259" key="11">
    <source>
        <dbReference type="PROSITE" id="PS50850"/>
    </source>
</evidence>
<feature type="transmembrane region" description="Helical" evidence="10">
    <location>
        <begin position="289"/>
        <end position="315"/>
    </location>
</feature>
<evidence type="ECO:0000256" key="2">
    <source>
        <dbReference type="ARBA" id="ARBA00010992"/>
    </source>
</evidence>
<keyword evidence="6" id="KW-0769">Symport</keyword>
<feature type="transmembrane region" description="Helical" evidence="10">
    <location>
        <begin position="21"/>
        <end position="41"/>
    </location>
</feature>
<dbReference type="InterPro" id="IPR020846">
    <property type="entry name" value="MFS_dom"/>
</dbReference>